<dbReference type="AlphaFoldDB" id="A0A6D2L8R5"/>
<proteinExistence type="predicted"/>
<dbReference type="PANTHER" id="PTHR31343:SF8">
    <property type="entry name" value="OS07G0246600 PROTEIN"/>
    <property type="match status" value="1"/>
</dbReference>
<dbReference type="InterPro" id="IPR008507">
    <property type="entry name" value="DUF789"/>
</dbReference>
<feature type="compositionally biased region" description="Polar residues" evidence="1">
    <location>
        <begin position="66"/>
        <end position="79"/>
    </location>
</feature>
<evidence type="ECO:0000256" key="1">
    <source>
        <dbReference type="SAM" id="MobiDB-lite"/>
    </source>
</evidence>
<gene>
    <name evidence="2" type="ORF">MERR_LOCUS44695</name>
</gene>
<dbReference type="PANTHER" id="PTHR31343">
    <property type="entry name" value="T15D22.8"/>
    <property type="match status" value="1"/>
</dbReference>
<dbReference type="EMBL" id="CACVBM020001695">
    <property type="protein sequence ID" value="CAA7057459.1"/>
    <property type="molecule type" value="Genomic_DNA"/>
</dbReference>
<dbReference type="OrthoDB" id="1747862at2759"/>
<reference evidence="2" key="1">
    <citation type="submission" date="2020-01" db="EMBL/GenBank/DDBJ databases">
        <authorList>
            <person name="Mishra B."/>
        </authorList>
    </citation>
    <scope>NUCLEOTIDE SEQUENCE [LARGE SCALE GENOMIC DNA]</scope>
</reference>
<feature type="region of interest" description="Disordered" evidence="1">
    <location>
        <begin position="61"/>
        <end position="86"/>
    </location>
</feature>
<comment type="caution">
    <text evidence="2">The sequence shown here is derived from an EMBL/GenBank/DDBJ whole genome shotgun (WGS) entry which is preliminary data.</text>
</comment>
<protein>
    <submittedName>
        <fullName evidence="2">Uncharacterized protein</fullName>
    </submittedName>
</protein>
<keyword evidence="3" id="KW-1185">Reference proteome</keyword>
<dbReference type="Pfam" id="PF05623">
    <property type="entry name" value="DUF789"/>
    <property type="match status" value="1"/>
</dbReference>
<organism evidence="2 3">
    <name type="scientific">Microthlaspi erraticum</name>
    <dbReference type="NCBI Taxonomy" id="1685480"/>
    <lineage>
        <taxon>Eukaryota</taxon>
        <taxon>Viridiplantae</taxon>
        <taxon>Streptophyta</taxon>
        <taxon>Embryophyta</taxon>
        <taxon>Tracheophyta</taxon>
        <taxon>Spermatophyta</taxon>
        <taxon>Magnoliopsida</taxon>
        <taxon>eudicotyledons</taxon>
        <taxon>Gunneridae</taxon>
        <taxon>Pentapetalae</taxon>
        <taxon>rosids</taxon>
        <taxon>malvids</taxon>
        <taxon>Brassicales</taxon>
        <taxon>Brassicaceae</taxon>
        <taxon>Coluteocarpeae</taxon>
        <taxon>Microthlaspi</taxon>
    </lineage>
</organism>
<evidence type="ECO:0000313" key="2">
    <source>
        <dbReference type="EMBL" id="CAA7057459.1"/>
    </source>
</evidence>
<accession>A0A6D2L8R5</accession>
<evidence type="ECO:0000313" key="3">
    <source>
        <dbReference type="Proteomes" id="UP000467841"/>
    </source>
</evidence>
<sequence length="148" mass="15975">MFPISPGFSSMKIHLEPAQVGGGLVKEKPFVGSSSEVSSNSPGDLVYEYLEAAMPFGREPLADKASCTSNEDGQSSSKSVAAPSKLPLPTFGLASYKFKRSVWSPDSDVDENQRAGALLGAAEEWLRRLKVVLPDFRHFVSHSGSGWR</sequence>
<dbReference type="Proteomes" id="UP000467841">
    <property type="component" value="Unassembled WGS sequence"/>
</dbReference>
<name>A0A6D2L8R5_9BRAS</name>